<dbReference type="Proteomes" id="UP001423409">
    <property type="component" value="Unassembled WGS sequence"/>
</dbReference>
<keyword evidence="1" id="KW-1133">Transmembrane helix</keyword>
<evidence type="ECO:0000256" key="1">
    <source>
        <dbReference type="SAM" id="Phobius"/>
    </source>
</evidence>
<protein>
    <recommendedName>
        <fullName evidence="4">LapA family protein</fullName>
    </recommendedName>
</protein>
<proteinExistence type="predicted"/>
<keyword evidence="3" id="KW-1185">Reference proteome</keyword>
<keyword evidence="1" id="KW-0812">Transmembrane</keyword>
<organism evidence="2 3">
    <name type="scientific">Deinococcus caeni</name>
    <dbReference type="NCBI Taxonomy" id="569127"/>
    <lineage>
        <taxon>Bacteria</taxon>
        <taxon>Thermotogati</taxon>
        <taxon>Deinococcota</taxon>
        <taxon>Deinococci</taxon>
        <taxon>Deinococcales</taxon>
        <taxon>Deinococcaceae</taxon>
        <taxon>Deinococcus</taxon>
    </lineage>
</organism>
<evidence type="ECO:0000313" key="3">
    <source>
        <dbReference type="Proteomes" id="UP001423409"/>
    </source>
</evidence>
<comment type="caution">
    <text evidence="2">The sequence shown here is derived from an EMBL/GenBank/DDBJ whole genome shotgun (WGS) entry which is preliminary data.</text>
</comment>
<gene>
    <name evidence="2" type="ORF">Dcae01_01218</name>
</gene>
<keyword evidence="1" id="KW-0472">Membrane</keyword>
<reference evidence="2 3" key="1">
    <citation type="submission" date="2024-02" db="EMBL/GenBank/DDBJ databases">
        <title>Deinococcus caeni NBRC 101312.</title>
        <authorList>
            <person name="Ichikawa N."/>
            <person name="Katano-Makiyama Y."/>
            <person name="Hidaka K."/>
        </authorList>
    </citation>
    <scope>NUCLEOTIDE SEQUENCE [LARGE SCALE GENOMIC DNA]</scope>
    <source>
        <strain evidence="2 3">NBRC 101312</strain>
    </source>
</reference>
<dbReference type="EMBL" id="BAABQU010000011">
    <property type="protein sequence ID" value="GAA5439713.1"/>
    <property type="molecule type" value="Genomic_DNA"/>
</dbReference>
<name>A0ABP9UB01_9DEIO</name>
<accession>A0ABP9UB01</accession>
<dbReference type="RefSeq" id="WP_143342198.1">
    <property type="nucleotide sequence ID" value="NZ_BAABQU010000011.1"/>
</dbReference>
<evidence type="ECO:0000313" key="2">
    <source>
        <dbReference type="EMBL" id="GAA5439713.1"/>
    </source>
</evidence>
<evidence type="ECO:0008006" key="4">
    <source>
        <dbReference type="Google" id="ProtNLM"/>
    </source>
</evidence>
<feature type="transmembrane region" description="Helical" evidence="1">
    <location>
        <begin position="6"/>
        <end position="30"/>
    </location>
</feature>
<sequence length="58" mass="6540">MPALGLPELLFALTVLSVTLGVGALAYFLIGQLGRAGRRARLRELERRIQQLERERLH</sequence>